<evidence type="ECO:0000256" key="2">
    <source>
        <dbReference type="ARBA" id="ARBA00022737"/>
    </source>
</evidence>
<evidence type="ECO:0000259" key="6">
    <source>
        <dbReference type="SMART" id="SM01175"/>
    </source>
</evidence>
<keyword evidence="3" id="KW-0863">Zinc-finger</keyword>
<proteinExistence type="predicted"/>
<evidence type="ECO:0000256" key="4">
    <source>
        <dbReference type="ARBA" id="ARBA00022833"/>
    </source>
</evidence>
<dbReference type="GO" id="GO:0008270">
    <property type="term" value="F:zinc ion binding"/>
    <property type="evidence" value="ECO:0007669"/>
    <property type="project" value="UniProtKB-KW"/>
</dbReference>
<keyword evidence="2" id="KW-0677">Repeat</keyword>
<sequence length="654" mass="75142">MYANNLFNNGVSKLMCDAPIDDVVTHDDSDVKVTALLHRVRSALEDHQVTEMMNQRASDSCSNEEVYMQAENPSKLREKYRMRLHYLEWLHRFVKQQQHVLFTLQQITDDPQFKLSSEQNTLQKDPEFLDSLRIEKVECETSMNHMTPTLHETNEQCSPCRVSTLQVDPVNTVKSSDSVPQGMDDSGMSSVEQKMLESDIDWRNFRTWQPSQVSLLANVTQPYGGEKSPVRHILCLSTVVCEKPRGIRAKDAALRVQGRYCKSCLSPLEKQRFPFPSWKAARFCYYTGMYYCTRCHTGKKSIIPARVLHSWDFEPKPVCNEALDFLELQRDRPLYFISAVNPSLYHHVQLLYMLRFMRLQVVALREVGVQCHVFRQLFYGEDALEPLTSQGNNTGVVVSSTSTDITSYKLHIESFVPQEKRYMMEDSEVWSLADLEDIWRCESEEFMRLLTPPSKSLMEESAYNRVLTVVAGKCKTALFLKHLRAHMVYHILQKRCAICVQNSLDLCRYCCPSDILTLFEKRKEEEKLQVQKENAGNPTSSLFTISSSSLFSSQDSSEERPVIVPHLYSVWSFDLVHVRACPSCGACYHKRCFYKLQQEMSGVMWCKRCAPNSPSNRSRNNSNSSSDKDSSNNKNGRTNENGVADGSICSHPRE</sequence>
<evidence type="ECO:0000313" key="7">
    <source>
        <dbReference type="EMBL" id="ORC93319.1"/>
    </source>
</evidence>
<evidence type="ECO:0000256" key="5">
    <source>
        <dbReference type="SAM" id="MobiDB-lite"/>
    </source>
</evidence>
<accession>A0A1X0P9P5</accession>
<dbReference type="PANTHER" id="PTHR12326">
    <property type="entry name" value="PLECKSTRIN HOMOLOGY DOMAIN CONTAINING PROTEIN"/>
    <property type="match status" value="1"/>
</dbReference>
<dbReference type="PANTHER" id="PTHR12326:SF3">
    <property type="entry name" value="DIFFERENTIALLY EXPRESSED IN FDCP 8 HOMOLOG"/>
    <property type="match status" value="1"/>
</dbReference>
<feature type="compositionally biased region" description="Low complexity" evidence="5">
    <location>
        <begin position="612"/>
        <end position="625"/>
    </location>
</feature>
<keyword evidence="4" id="KW-0862">Zinc</keyword>
<reference evidence="7 8" key="1">
    <citation type="submission" date="2017-03" db="EMBL/GenBank/DDBJ databases">
        <title>An alternative strategy for trypanosome survival in the mammalian bloodstream revealed through genome and transcriptome analysis of the ubiquitous bovine parasite Trypanosoma (Megatrypanum) theileri.</title>
        <authorList>
            <person name="Kelly S."/>
            <person name="Ivens A."/>
            <person name="Mott A."/>
            <person name="O'Neill E."/>
            <person name="Emms D."/>
            <person name="Macleod O."/>
            <person name="Voorheis P."/>
            <person name="Matthews J."/>
            <person name="Matthews K."/>
            <person name="Carrington M."/>
        </authorList>
    </citation>
    <scope>NUCLEOTIDE SEQUENCE [LARGE SCALE GENOMIC DNA]</scope>
    <source>
        <strain evidence="7">Edinburgh</strain>
    </source>
</reference>
<evidence type="ECO:0000256" key="3">
    <source>
        <dbReference type="ARBA" id="ARBA00022771"/>
    </source>
</evidence>
<dbReference type="InterPro" id="IPR025258">
    <property type="entry name" value="RH_dom"/>
</dbReference>
<dbReference type="VEuPathDB" id="TriTrypDB:TM35_000011960"/>
<comment type="caution">
    <text evidence="7">The sequence shown here is derived from an EMBL/GenBank/DDBJ whole genome shotgun (WGS) entry which is preliminary data.</text>
</comment>
<dbReference type="STRING" id="67003.A0A1X0P9P5"/>
<dbReference type="Proteomes" id="UP000192257">
    <property type="component" value="Unassembled WGS sequence"/>
</dbReference>
<dbReference type="Pfam" id="PF13901">
    <property type="entry name" value="RH_dom"/>
    <property type="match status" value="1"/>
</dbReference>
<keyword evidence="8" id="KW-1185">Reference proteome</keyword>
<feature type="domain" description="Rubicon Homology" evidence="6">
    <location>
        <begin position="282"/>
        <end position="600"/>
    </location>
</feature>
<protein>
    <recommendedName>
        <fullName evidence="6">Rubicon Homology domain-containing protein</fullName>
    </recommendedName>
</protein>
<evidence type="ECO:0000313" key="8">
    <source>
        <dbReference type="Proteomes" id="UP000192257"/>
    </source>
</evidence>
<gene>
    <name evidence="7" type="ORF">TM35_000011960</name>
</gene>
<dbReference type="AlphaFoldDB" id="A0A1X0P9P5"/>
<evidence type="ECO:0000256" key="1">
    <source>
        <dbReference type="ARBA" id="ARBA00022723"/>
    </source>
</evidence>
<dbReference type="GeneID" id="39980657"/>
<keyword evidence="1" id="KW-0479">Metal-binding</keyword>
<dbReference type="OrthoDB" id="1918044at2759"/>
<dbReference type="RefSeq" id="XP_028887385.1">
    <property type="nucleotide sequence ID" value="XM_029020877.1"/>
</dbReference>
<name>A0A1X0P9P5_9TRYP</name>
<dbReference type="SMART" id="SM01175">
    <property type="entry name" value="DUF4206"/>
    <property type="match status" value="1"/>
</dbReference>
<dbReference type="InterPro" id="IPR051366">
    <property type="entry name" value="DEF8"/>
</dbReference>
<dbReference type="EMBL" id="NBCO01000001">
    <property type="protein sequence ID" value="ORC93319.1"/>
    <property type="molecule type" value="Genomic_DNA"/>
</dbReference>
<organism evidence="7 8">
    <name type="scientific">Trypanosoma theileri</name>
    <dbReference type="NCBI Taxonomy" id="67003"/>
    <lineage>
        <taxon>Eukaryota</taxon>
        <taxon>Discoba</taxon>
        <taxon>Euglenozoa</taxon>
        <taxon>Kinetoplastea</taxon>
        <taxon>Metakinetoplastina</taxon>
        <taxon>Trypanosomatida</taxon>
        <taxon>Trypanosomatidae</taxon>
        <taxon>Trypanosoma</taxon>
    </lineage>
</organism>
<feature type="region of interest" description="Disordered" evidence="5">
    <location>
        <begin position="612"/>
        <end position="654"/>
    </location>
</feature>